<dbReference type="Gene3D" id="2.40.50.90">
    <property type="match status" value="1"/>
</dbReference>
<dbReference type="SMART" id="SM00318">
    <property type="entry name" value="SNc"/>
    <property type="match status" value="1"/>
</dbReference>
<keyword evidence="2" id="KW-0255">Endonuclease</keyword>
<dbReference type="InterPro" id="IPR035437">
    <property type="entry name" value="SNase_OB-fold_sf"/>
</dbReference>
<proteinExistence type="predicted"/>
<dbReference type="EMBL" id="BK014676">
    <property type="protein sequence ID" value="DAD67360.1"/>
    <property type="molecule type" value="Genomic_DNA"/>
</dbReference>
<keyword evidence="1" id="KW-0540">Nuclease</keyword>
<evidence type="ECO:0000256" key="3">
    <source>
        <dbReference type="ARBA" id="ARBA00022801"/>
    </source>
</evidence>
<dbReference type="GO" id="GO:0016787">
    <property type="term" value="F:hydrolase activity"/>
    <property type="evidence" value="ECO:0007669"/>
    <property type="project" value="UniProtKB-KW"/>
</dbReference>
<dbReference type="InterPro" id="IPR002071">
    <property type="entry name" value="Thermonucl_AS"/>
</dbReference>
<evidence type="ECO:0000313" key="5">
    <source>
        <dbReference type="EMBL" id="DAD67360.1"/>
    </source>
</evidence>
<dbReference type="PANTHER" id="PTHR12302:SF3">
    <property type="entry name" value="SERINE_THREONINE-PROTEIN KINASE 31"/>
    <property type="match status" value="1"/>
</dbReference>
<dbReference type="Pfam" id="PF00565">
    <property type="entry name" value="SNase"/>
    <property type="match status" value="1"/>
</dbReference>
<dbReference type="GO" id="GO:0003676">
    <property type="term" value="F:nucleic acid binding"/>
    <property type="evidence" value="ECO:0007669"/>
    <property type="project" value="InterPro"/>
</dbReference>
<dbReference type="PROSITE" id="PS01123">
    <property type="entry name" value="TNASE_1"/>
    <property type="match status" value="1"/>
</dbReference>
<reference evidence="5" key="1">
    <citation type="journal article" date="2021" name="Proc. Natl. Acad. Sci. U.S.A.">
        <title>A Catalog of Tens of Thousands of Viruses from Human Metagenomes Reveals Hidden Associations with Chronic Diseases.</title>
        <authorList>
            <person name="Tisza M.J."/>
            <person name="Buck C.B."/>
        </authorList>
    </citation>
    <scope>NUCLEOTIDE SEQUENCE</scope>
    <source>
        <strain evidence="5">Ctt5z12</strain>
    </source>
</reference>
<name>A0A8S5LBQ1_9CAUD</name>
<dbReference type="InterPro" id="IPR016071">
    <property type="entry name" value="Staphylococal_nuclease_OB-fold"/>
</dbReference>
<protein>
    <submittedName>
        <fullName evidence="5">Nuclease</fullName>
    </submittedName>
</protein>
<dbReference type="CDD" id="cd00175">
    <property type="entry name" value="SNc"/>
    <property type="match status" value="1"/>
</dbReference>
<keyword evidence="3" id="KW-0378">Hydrolase</keyword>
<feature type="domain" description="TNase-like" evidence="4">
    <location>
        <begin position="44"/>
        <end position="162"/>
    </location>
</feature>
<dbReference type="SUPFAM" id="SSF50199">
    <property type="entry name" value="Staphylococcal nuclease"/>
    <property type="match status" value="1"/>
</dbReference>
<sequence>MRRWFYSKSSKRNTQCINRDKKRDKKRLLIIKFLATLAIACPLFALSGKVVSIHDGDTITILQNKTQIKVRLFGIDAPELKQPYGKKSKQFLANLIVGEVVEVDENGKDRYKRTIGTIYLNGTDINAQMVANGYAWAYRKFSKKYAPQESKAKSQRLGLWRDKEPAPPWEWRKR</sequence>
<dbReference type="GO" id="GO:0004519">
    <property type="term" value="F:endonuclease activity"/>
    <property type="evidence" value="ECO:0007669"/>
    <property type="project" value="UniProtKB-KW"/>
</dbReference>
<evidence type="ECO:0000256" key="1">
    <source>
        <dbReference type="ARBA" id="ARBA00022722"/>
    </source>
</evidence>
<dbReference type="PANTHER" id="PTHR12302">
    <property type="entry name" value="EBNA2 BINDING PROTEIN P100"/>
    <property type="match status" value="1"/>
</dbReference>
<organism evidence="5">
    <name type="scientific">Siphoviridae sp. ctt5z12</name>
    <dbReference type="NCBI Taxonomy" id="2823604"/>
    <lineage>
        <taxon>Viruses</taxon>
        <taxon>Duplodnaviria</taxon>
        <taxon>Heunggongvirae</taxon>
        <taxon>Uroviricota</taxon>
        <taxon>Caudoviricetes</taxon>
    </lineage>
</organism>
<evidence type="ECO:0000256" key="2">
    <source>
        <dbReference type="ARBA" id="ARBA00022759"/>
    </source>
</evidence>
<evidence type="ECO:0000259" key="4">
    <source>
        <dbReference type="PROSITE" id="PS50830"/>
    </source>
</evidence>
<dbReference type="PROSITE" id="PS50830">
    <property type="entry name" value="TNASE_3"/>
    <property type="match status" value="1"/>
</dbReference>
<accession>A0A8S5LBQ1</accession>